<feature type="binding site" evidence="9">
    <location>
        <position position="125"/>
    </location>
    <ligand>
        <name>1-deoxy-D-xylulose 5-phosphate</name>
        <dbReference type="ChEBI" id="CHEBI:57792"/>
    </ligand>
</feature>
<accession>A0A0D6EVA3</accession>
<evidence type="ECO:0000259" key="12">
    <source>
        <dbReference type="Pfam" id="PF13288"/>
    </source>
</evidence>
<dbReference type="NCBIfam" id="NF009114">
    <property type="entry name" value="PRK12464.1"/>
    <property type="match status" value="1"/>
</dbReference>
<evidence type="ECO:0000313" key="13">
    <source>
        <dbReference type="EMBL" id="CEZ19655.1"/>
    </source>
</evidence>
<dbReference type="InterPro" id="IPR036291">
    <property type="entry name" value="NAD(P)-bd_dom_sf"/>
</dbReference>
<feature type="binding site" evidence="9">
    <location>
        <position position="124"/>
    </location>
    <ligand>
        <name>NADPH</name>
        <dbReference type="ChEBI" id="CHEBI:57783"/>
    </ligand>
</feature>
<dbReference type="EC" id="1.1.1.267" evidence="9"/>
<comment type="catalytic activity">
    <reaction evidence="8">
        <text>2-C-methyl-D-erythritol 4-phosphate + NADP(+) = 1-deoxy-D-xylulose 5-phosphate + NADPH + H(+)</text>
        <dbReference type="Rhea" id="RHEA:13717"/>
        <dbReference type="ChEBI" id="CHEBI:15378"/>
        <dbReference type="ChEBI" id="CHEBI:57783"/>
        <dbReference type="ChEBI" id="CHEBI:57792"/>
        <dbReference type="ChEBI" id="CHEBI:58262"/>
        <dbReference type="ChEBI" id="CHEBI:58349"/>
        <dbReference type="EC" id="1.1.1.267"/>
    </reaction>
    <physiologicalReaction direction="right-to-left" evidence="8">
        <dbReference type="Rhea" id="RHEA:13719"/>
    </physiologicalReaction>
</comment>
<feature type="binding site" evidence="9">
    <location>
        <position position="226"/>
    </location>
    <ligand>
        <name>Mn(2+)</name>
        <dbReference type="ChEBI" id="CHEBI:29035"/>
    </ligand>
</feature>
<evidence type="ECO:0000256" key="7">
    <source>
        <dbReference type="ARBA" id="ARBA00023229"/>
    </source>
</evidence>
<dbReference type="NCBIfam" id="NF003938">
    <property type="entry name" value="PRK05447.1-1"/>
    <property type="match status" value="1"/>
</dbReference>
<dbReference type="UniPathway" id="UPA00056">
    <property type="reaction ID" value="UER00092"/>
</dbReference>
<dbReference type="GO" id="GO:0016853">
    <property type="term" value="F:isomerase activity"/>
    <property type="evidence" value="ECO:0007669"/>
    <property type="project" value="UniProtKB-KW"/>
</dbReference>
<feature type="binding site" evidence="9">
    <location>
        <position position="152"/>
    </location>
    <ligand>
        <name>1-deoxy-D-xylulose 5-phosphate</name>
        <dbReference type="ChEBI" id="CHEBI:57792"/>
    </ligand>
</feature>
<feature type="binding site" evidence="9">
    <location>
        <position position="223"/>
    </location>
    <ligand>
        <name>1-deoxy-D-xylulose 5-phosphate</name>
        <dbReference type="ChEBI" id="CHEBI:57792"/>
    </ligand>
</feature>
<dbReference type="SUPFAM" id="SSF55347">
    <property type="entry name" value="Glyceraldehyde-3-phosphate dehydrogenase-like, C-terminal domain"/>
    <property type="match status" value="1"/>
</dbReference>
<feature type="domain" description="DXP reductoisomerase C-terminal" evidence="12">
    <location>
        <begin position="266"/>
        <end position="382"/>
    </location>
</feature>
<keyword evidence="14" id="KW-1185">Reference proteome</keyword>
<feature type="binding site" evidence="9">
    <location>
        <position position="222"/>
    </location>
    <ligand>
        <name>1-deoxy-D-xylulose 5-phosphate</name>
        <dbReference type="ChEBI" id="CHEBI:57792"/>
    </ligand>
</feature>
<dbReference type="Gene3D" id="3.40.50.720">
    <property type="entry name" value="NAD(P)-binding Rossmann-like Domain"/>
    <property type="match status" value="1"/>
</dbReference>
<dbReference type="RefSeq" id="WP_046488047.1">
    <property type="nucleotide sequence ID" value="NZ_LN827929.1"/>
</dbReference>
<organism evidence="13 14">
    <name type="scientific">Candidatus Methylopumilus planktonicus</name>
    <dbReference type="NCBI Taxonomy" id="1581557"/>
    <lineage>
        <taxon>Bacteria</taxon>
        <taxon>Pseudomonadati</taxon>
        <taxon>Pseudomonadota</taxon>
        <taxon>Betaproteobacteria</taxon>
        <taxon>Nitrosomonadales</taxon>
        <taxon>Methylophilaceae</taxon>
        <taxon>Candidatus Methylopumilus</taxon>
    </lineage>
</organism>
<dbReference type="GO" id="GO:0030145">
    <property type="term" value="F:manganese ion binding"/>
    <property type="evidence" value="ECO:0007669"/>
    <property type="project" value="TreeGrafter"/>
</dbReference>
<dbReference type="Pfam" id="PF02670">
    <property type="entry name" value="DXP_reductoisom"/>
    <property type="match status" value="1"/>
</dbReference>
<dbReference type="Proteomes" id="UP000064007">
    <property type="component" value="Chromosome 1"/>
</dbReference>
<dbReference type="PIRSF" id="PIRSF006205">
    <property type="entry name" value="Dxp_reductismrs"/>
    <property type="match status" value="1"/>
</dbReference>
<dbReference type="GO" id="GO:0030604">
    <property type="term" value="F:1-deoxy-D-xylulose-5-phosphate reductoisomerase activity"/>
    <property type="evidence" value="ECO:0007669"/>
    <property type="project" value="UniProtKB-UniRule"/>
</dbReference>
<feature type="binding site" evidence="9">
    <location>
        <position position="12"/>
    </location>
    <ligand>
        <name>NADPH</name>
        <dbReference type="ChEBI" id="CHEBI:57783"/>
    </ligand>
</feature>
<dbReference type="PANTHER" id="PTHR30525">
    <property type="entry name" value="1-DEOXY-D-XYLULOSE 5-PHOSPHATE REDUCTOISOMERASE"/>
    <property type="match status" value="1"/>
</dbReference>
<evidence type="ECO:0000259" key="10">
    <source>
        <dbReference type="Pfam" id="PF02670"/>
    </source>
</evidence>
<dbReference type="Gene3D" id="1.10.1740.10">
    <property type="match status" value="1"/>
</dbReference>
<dbReference type="GO" id="GO:0070402">
    <property type="term" value="F:NADPH binding"/>
    <property type="evidence" value="ECO:0007669"/>
    <property type="project" value="InterPro"/>
</dbReference>
<keyword evidence="4 9" id="KW-0521">NADP</keyword>
<keyword evidence="9" id="KW-0460">Magnesium</keyword>
<sequence length="395" mass="43344">MEKIVILGSTGSIGCNALEVIKIHKEKYKVFALTANKNVDLLTQQCVDFEPEFVIALNQDANQQLKKNLLALNIKTIVLDDEKSLDWLASHKDTATVISAIVGAAGLMPTMAAANSGKKILLANKETLVMAGELFVKAVKKSNAILIPIDSEHNAILQVLPQSKKMNYKSNGIRKILLTASGGPFRTFSKEELKHVTPKEALKHPNWLMGKKITIDSATMMNKGLEIIEACWLFDIPACDIEVVIHPQSIIHSLVEYIDGSTLAQMGNPDMRTPIAYALSHPERIESGVSGLDLIKTKRLDFEAPDLDKFPCLGLAYKALLMGQSAPTILNAANEVAVDAFLVESITFNQIAELIEYCMSAMKPQPLDSIEIVLEVDSKTRQLALSWINSHNLTS</sequence>
<evidence type="ECO:0000256" key="4">
    <source>
        <dbReference type="ARBA" id="ARBA00022857"/>
    </source>
</evidence>
<dbReference type="PROSITE" id="PS51257">
    <property type="entry name" value="PROKAR_LIPOPROTEIN"/>
    <property type="match status" value="1"/>
</dbReference>
<comment type="caution">
    <text evidence="9">Lacks conserved residue(s) required for the propagation of feature annotation.</text>
</comment>
<name>A0A0D6EVA3_9PROT</name>
<feature type="binding site" evidence="9">
    <location>
        <position position="38"/>
    </location>
    <ligand>
        <name>NADPH</name>
        <dbReference type="ChEBI" id="CHEBI:57783"/>
    </ligand>
</feature>
<feature type="binding site" evidence="9">
    <location>
        <position position="150"/>
    </location>
    <ligand>
        <name>Mn(2+)</name>
        <dbReference type="ChEBI" id="CHEBI:29035"/>
    </ligand>
</feature>
<feature type="binding site" evidence="9">
    <location>
        <position position="210"/>
    </location>
    <ligand>
        <name>NADPH</name>
        <dbReference type="ChEBI" id="CHEBI:57783"/>
    </ligand>
</feature>
<evidence type="ECO:0000256" key="3">
    <source>
        <dbReference type="ARBA" id="ARBA00022723"/>
    </source>
</evidence>
<feature type="binding site" evidence="9">
    <location>
        <position position="181"/>
    </location>
    <ligand>
        <name>1-deoxy-D-xylulose 5-phosphate</name>
        <dbReference type="ChEBI" id="CHEBI:57792"/>
    </ligand>
</feature>
<dbReference type="SUPFAM" id="SSF69055">
    <property type="entry name" value="1-deoxy-D-xylulose-5-phosphate reductoisomerase, C-terminal domain"/>
    <property type="match status" value="1"/>
</dbReference>
<feature type="domain" description="1-deoxy-D-xylulose 5-phosphate reductoisomerase C-terminal" evidence="11">
    <location>
        <begin position="146"/>
        <end position="234"/>
    </location>
</feature>
<keyword evidence="3 9" id="KW-0479">Metal-binding</keyword>
<gene>
    <name evidence="9 13" type="primary">dxr</name>
    <name evidence="13" type="ORF">BN1208_0769</name>
</gene>
<keyword evidence="7 9" id="KW-0414">Isoprene biosynthesis</keyword>
<dbReference type="STRING" id="1581557.BN1208_0769"/>
<dbReference type="Pfam" id="PF13288">
    <property type="entry name" value="DXPR_C"/>
    <property type="match status" value="1"/>
</dbReference>
<dbReference type="EMBL" id="LN827929">
    <property type="protein sequence ID" value="CEZ19655.1"/>
    <property type="molecule type" value="Genomic_DNA"/>
</dbReference>
<keyword evidence="6 9" id="KW-0464">Manganese</keyword>
<dbReference type="HAMAP" id="MF_00183">
    <property type="entry name" value="DXP_reductoisom"/>
    <property type="match status" value="1"/>
</dbReference>
<feature type="binding site" evidence="9">
    <location>
        <position position="217"/>
    </location>
    <ligand>
        <name>1-deoxy-D-xylulose 5-phosphate</name>
        <dbReference type="ChEBI" id="CHEBI:57792"/>
    </ligand>
</feature>
<dbReference type="Pfam" id="PF08436">
    <property type="entry name" value="DXP_redisom_C"/>
    <property type="match status" value="1"/>
</dbReference>
<dbReference type="InterPro" id="IPR013644">
    <property type="entry name" value="DXP_reductoisomerase_C"/>
</dbReference>
<evidence type="ECO:0000256" key="9">
    <source>
        <dbReference type="HAMAP-Rule" id="MF_00183"/>
    </source>
</evidence>
<comment type="pathway">
    <text evidence="1 9">Isoprenoid biosynthesis; isopentenyl diphosphate biosynthesis via DXP pathway; isopentenyl diphosphate from 1-deoxy-D-xylulose 5-phosphate: step 1/6.</text>
</comment>
<evidence type="ECO:0000313" key="14">
    <source>
        <dbReference type="Proteomes" id="UP000064007"/>
    </source>
</evidence>
<feature type="binding site" evidence="9">
    <location>
        <position position="204"/>
    </location>
    <ligand>
        <name>1-deoxy-D-xylulose 5-phosphate</name>
        <dbReference type="ChEBI" id="CHEBI:57792"/>
    </ligand>
</feature>
<evidence type="ECO:0000256" key="6">
    <source>
        <dbReference type="ARBA" id="ARBA00023211"/>
    </source>
</evidence>
<protein>
    <recommendedName>
        <fullName evidence="9">1-deoxy-D-xylulose 5-phosphate reductoisomerase</fullName>
        <shortName evidence="9">DXP reductoisomerase</shortName>
        <ecNumber evidence="9">1.1.1.267</ecNumber>
    </recommendedName>
    <alternativeName>
        <fullName evidence="9">1-deoxyxylulose-5-phosphate reductoisomerase</fullName>
    </alternativeName>
    <alternativeName>
        <fullName evidence="9">2-C-methyl-D-erythritol 4-phosphate synthase</fullName>
    </alternativeName>
</protein>
<keyword evidence="5 9" id="KW-0560">Oxidoreductase</keyword>
<evidence type="ECO:0000256" key="8">
    <source>
        <dbReference type="ARBA" id="ARBA00048543"/>
    </source>
</evidence>
<feature type="binding site" evidence="9">
    <location>
        <position position="13"/>
    </location>
    <ligand>
        <name>NADPH</name>
        <dbReference type="ChEBI" id="CHEBI:57783"/>
    </ligand>
</feature>
<dbReference type="PANTHER" id="PTHR30525:SF0">
    <property type="entry name" value="1-DEOXY-D-XYLULOSE 5-PHOSPHATE REDUCTOISOMERASE, CHLOROPLASTIC"/>
    <property type="match status" value="1"/>
</dbReference>
<dbReference type="HOGENOM" id="CLU_035714_4_0_4"/>
<feature type="binding site" evidence="9">
    <location>
        <position position="226"/>
    </location>
    <ligand>
        <name>1-deoxy-D-xylulose 5-phosphate</name>
        <dbReference type="ChEBI" id="CHEBI:57792"/>
    </ligand>
</feature>
<reference evidence="14" key="1">
    <citation type="submission" date="2014-12" db="EMBL/GenBank/DDBJ databases">
        <authorList>
            <person name="Salcher M.M."/>
        </authorList>
    </citation>
    <scope>NUCLEOTIDE SEQUENCE [LARGE SCALE GENOMIC DNA]</scope>
    <source>
        <strain evidence="14">MMS-10A-171</strain>
    </source>
</reference>
<feature type="binding site" evidence="9">
    <location>
        <position position="37"/>
    </location>
    <ligand>
        <name>NADPH</name>
        <dbReference type="ChEBI" id="CHEBI:57783"/>
    </ligand>
</feature>
<dbReference type="FunFam" id="3.40.50.720:FF:000045">
    <property type="entry name" value="1-deoxy-D-xylulose 5-phosphate reductoisomerase"/>
    <property type="match status" value="1"/>
</dbReference>
<comment type="cofactor">
    <cofactor evidence="9">
        <name>Mg(2+)</name>
        <dbReference type="ChEBI" id="CHEBI:18420"/>
    </cofactor>
    <cofactor evidence="9">
        <name>Mn(2+)</name>
        <dbReference type="ChEBI" id="CHEBI:29035"/>
    </cofactor>
</comment>
<keyword evidence="13" id="KW-0413">Isomerase</keyword>
<feature type="domain" description="1-deoxy-D-xylulose 5-phosphate reductoisomerase N-terminal" evidence="10">
    <location>
        <begin position="4"/>
        <end position="132"/>
    </location>
</feature>
<feature type="binding site" evidence="9">
    <location>
        <position position="11"/>
    </location>
    <ligand>
        <name>NADPH</name>
        <dbReference type="ChEBI" id="CHEBI:57783"/>
    </ligand>
</feature>
<dbReference type="OrthoDB" id="9806546at2"/>
<dbReference type="InterPro" id="IPR036169">
    <property type="entry name" value="DXPR_C_sf"/>
</dbReference>
<evidence type="ECO:0000256" key="1">
    <source>
        <dbReference type="ARBA" id="ARBA00005094"/>
    </source>
</evidence>
<proteinExistence type="inferred from homology"/>
<comment type="similarity">
    <text evidence="2 9">Belongs to the DXR family.</text>
</comment>
<dbReference type="AlphaFoldDB" id="A0A0D6EVA3"/>
<feature type="binding site" evidence="9">
    <location>
        <position position="151"/>
    </location>
    <ligand>
        <name>1-deoxy-D-xylulose 5-phosphate</name>
        <dbReference type="ChEBI" id="CHEBI:57792"/>
    </ligand>
</feature>
<dbReference type="InterPro" id="IPR013512">
    <property type="entry name" value="DXP_reductoisomerase_N"/>
</dbReference>
<feature type="binding site" evidence="9">
    <location>
        <position position="152"/>
    </location>
    <ligand>
        <name>Mn(2+)</name>
        <dbReference type="ChEBI" id="CHEBI:29035"/>
    </ligand>
</feature>
<dbReference type="NCBIfam" id="TIGR00243">
    <property type="entry name" value="Dxr"/>
    <property type="match status" value="1"/>
</dbReference>
<evidence type="ECO:0000256" key="2">
    <source>
        <dbReference type="ARBA" id="ARBA00006825"/>
    </source>
</evidence>
<feature type="binding site" evidence="9">
    <location>
        <position position="126"/>
    </location>
    <ligand>
        <name>NADPH</name>
        <dbReference type="ChEBI" id="CHEBI:57783"/>
    </ligand>
</feature>
<dbReference type="InterPro" id="IPR026877">
    <property type="entry name" value="DXPR_C"/>
</dbReference>
<dbReference type="KEGG" id="mbat:BN1208_0769"/>
<evidence type="ECO:0000259" key="11">
    <source>
        <dbReference type="Pfam" id="PF08436"/>
    </source>
</evidence>
<feature type="binding site" evidence="9">
    <location>
        <position position="10"/>
    </location>
    <ligand>
        <name>NADPH</name>
        <dbReference type="ChEBI" id="CHEBI:57783"/>
    </ligand>
</feature>
<evidence type="ECO:0000256" key="5">
    <source>
        <dbReference type="ARBA" id="ARBA00023002"/>
    </source>
</evidence>
<dbReference type="GO" id="GO:0051484">
    <property type="term" value="P:isopentenyl diphosphate biosynthetic process, methylerythritol 4-phosphate pathway involved in terpenoid biosynthetic process"/>
    <property type="evidence" value="ECO:0007669"/>
    <property type="project" value="UniProtKB-ARBA"/>
</dbReference>
<comment type="function">
    <text evidence="9">Catalyzes the NADPH-dependent rearrangement and reduction of 1-deoxy-D-xylulose-5-phosphate (DXP) to 2-C-methyl-D-erythritol 4-phosphate (MEP).</text>
</comment>
<dbReference type="InterPro" id="IPR003821">
    <property type="entry name" value="DXP_reductoisomerase"/>
</dbReference>
<dbReference type="SUPFAM" id="SSF51735">
    <property type="entry name" value="NAD(P)-binding Rossmann-fold domains"/>
    <property type="match status" value="1"/>
</dbReference>